<name>A0A7J8U0V2_9ROSI</name>
<accession>A0A7J8U0V2</accession>
<dbReference type="OrthoDB" id="1939491at2759"/>
<gene>
    <name evidence="1" type="ORF">Goklo_028253</name>
</gene>
<comment type="caution">
    <text evidence="1">The sequence shown here is derived from an EMBL/GenBank/DDBJ whole genome shotgun (WGS) entry which is preliminary data.</text>
</comment>
<dbReference type="EMBL" id="JABFAB010000003">
    <property type="protein sequence ID" value="MBA0644033.1"/>
    <property type="molecule type" value="Genomic_DNA"/>
</dbReference>
<evidence type="ECO:0000313" key="2">
    <source>
        <dbReference type="Proteomes" id="UP000593573"/>
    </source>
</evidence>
<keyword evidence="2" id="KW-1185">Reference proteome</keyword>
<organism evidence="1 2">
    <name type="scientific">Gossypium klotzschianum</name>
    <dbReference type="NCBI Taxonomy" id="34286"/>
    <lineage>
        <taxon>Eukaryota</taxon>
        <taxon>Viridiplantae</taxon>
        <taxon>Streptophyta</taxon>
        <taxon>Embryophyta</taxon>
        <taxon>Tracheophyta</taxon>
        <taxon>Spermatophyta</taxon>
        <taxon>Magnoliopsida</taxon>
        <taxon>eudicotyledons</taxon>
        <taxon>Gunneridae</taxon>
        <taxon>Pentapetalae</taxon>
        <taxon>rosids</taxon>
        <taxon>malvids</taxon>
        <taxon>Malvales</taxon>
        <taxon>Malvaceae</taxon>
        <taxon>Malvoideae</taxon>
        <taxon>Gossypium</taxon>
    </lineage>
</organism>
<dbReference type="AlphaFoldDB" id="A0A7J8U0V2"/>
<protein>
    <submittedName>
        <fullName evidence="1">Uncharacterized protein</fullName>
    </submittedName>
</protein>
<proteinExistence type="predicted"/>
<sequence length="45" mass="5292">MFPNQRSLRVQGPQGMWITYCEKWSPRMKNMVGMQLGLGRSFKES</sequence>
<dbReference type="Proteomes" id="UP000593573">
    <property type="component" value="Unassembled WGS sequence"/>
</dbReference>
<evidence type="ECO:0000313" key="1">
    <source>
        <dbReference type="EMBL" id="MBA0644033.1"/>
    </source>
</evidence>
<reference evidence="1 2" key="1">
    <citation type="journal article" date="2019" name="Genome Biol. Evol.">
        <title>Insights into the evolution of the New World diploid cottons (Gossypium, subgenus Houzingenia) based on genome sequencing.</title>
        <authorList>
            <person name="Grover C.E."/>
            <person name="Arick M.A. 2nd"/>
            <person name="Thrash A."/>
            <person name="Conover J.L."/>
            <person name="Sanders W.S."/>
            <person name="Peterson D.G."/>
            <person name="Frelichowski J.E."/>
            <person name="Scheffler J.A."/>
            <person name="Scheffler B.E."/>
            <person name="Wendel J.F."/>
        </authorList>
    </citation>
    <scope>NUCLEOTIDE SEQUENCE [LARGE SCALE GENOMIC DNA]</scope>
    <source>
        <strain evidence="1">57</strain>
        <tissue evidence="1">Leaf</tissue>
    </source>
</reference>